<dbReference type="EMBL" id="JADBEM010000001">
    <property type="protein sequence ID" value="MBE1610788.1"/>
    <property type="molecule type" value="Genomic_DNA"/>
</dbReference>
<accession>A0A927RP64</accession>
<comment type="caution">
    <text evidence="1">The sequence shown here is derived from an EMBL/GenBank/DDBJ whole genome shotgun (WGS) entry which is preliminary data.</text>
</comment>
<dbReference type="GO" id="GO:0000428">
    <property type="term" value="C:DNA-directed RNA polymerase complex"/>
    <property type="evidence" value="ECO:0007669"/>
    <property type="project" value="UniProtKB-KW"/>
</dbReference>
<protein>
    <submittedName>
        <fullName evidence="1">DNA-directed RNA polymerase alpha subunit</fullName>
    </submittedName>
</protein>
<organism evidence="1 2">
    <name type="scientific">Actinopolymorpha pittospori</name>
    <dbReference type="NCBI Taxonomy" id="648752"/>
    <lineage>
        <taxon>Bacteria</taxon>
        <taxon>Bacillati</taxon>
        <taxon>Actinomycetota</taxon>
        <taxon>Actinomycetes</taxon>
        <taxon>Propionibacteriales</taxon>
        <taxon>Actinopolymorphaceae</taxon>
        <taxon>Actinopolymorpha</taxon>
    </lineage>
</organism>
<dbReference type="Gene3D" id="1.10.150.20">
    <property type="entry name" value="5' to 3' exonuclease, C-terminal subdomain"/>
    <property type="match status" value="1"/>
</dbReference>
<keyword evidence="1" id="KW-0804">Transcription</keyword>
<keyword evidence="1" id="KW-0240">DNA-directed RNA polymerase</keyword>
<evidence type="ECO:0000313" key="1">
    <source>
        <dbReference type="EMBL" id="MBE1610788.1"/>
    </source>
</evidence>
<sequence>MSAERNQRGGEDLPAALSQPARRALIAAGYSRIEHLTGVSEQELLRLHGVGPKAIRQLRQALAEIGMAFAGS</sequence>
<name>A0A927RP64_9ACTN</name>
<dbReference type="SUPFAM" id="SSF47789">
    <property type="entry name" value="C-terminal domain of RNA polymerase alpha subunit"/>
    <property type="match status" value="1"/>
</dbReference>
<dbReference type="RefSeq" id="WP_192754105.1">
    <property type="nucleotide sequence ID" value="NZ_BAABJL010000250.1"/>
</dbReference>
<proteinExistence type="predicted"/>
<keyword evidence="2" id="KW-1185">Reference proteome</keyword>
<gene>
    <name evidence="1" type="ORF">HEB94_007636</name>
</gene>
<reference evidence="1" key="1">
    <citation type="submission" date="2020-10" db="EMBL/GenBank/DDBJ databases">
        <title>Sequencing the genomes of 1000 actinobacteria strains.</title>
        <authorList>
            <person name="Klenk H.-P."/>
        </authorList>
    </citation>
    <scope>NUCLEOTIDE SEQUENCE</scope>
    <source>
        <strain evidence="1">DSM 45354</strain>
    </source>
</reference>
<evidence type="ECO:0000313" key="2">
    <source>
        <dbReference type="Proteomes" id="UP000638648"/>
    </source>
</evidence>
<dbReference type="Proteomes" id="UP000638648">
    <property type="component" value="Unassembled WGS sequence"/>
</dbReference>
<dbReference type="AlphaFoldDB" id="A0A927RP64"/>